<evidence type="ECO:0000259" key="7">
    <source>
        <dbReference type="Pfam" id="PF23797"/>
    </source>
</evidence>
<dbReference type="PANTHER" id="PTHR12747:SF0">
    <property type="entry name" value="ELONGATOR COMPLEX PROTEIN 1"/>
    <property type="match status" value="1"/>
</dbReference>
<feature type="domain" description="ELP1 N-terminal second beta-propeller" evidence="7">
    <location>
        <begin position="303"/>
        <end position="362"/>
    </location>
</feature>
<gene>
    <name evidence="8" type="ORF">SYNPS1DRAFT_22926</name>
</gene>
<sequence length="428" mass="48054">MHEAVEGELYTIPAAGQDTLDATTAECVGHVASGIKCMTWSPDEELVVIVGAGADDLLLMTSEFEVLSEKPLHSIEEGEDVAVNVGWGRKETQFHGSLGKQAALAPSTMPTSSIKQAPDETGAVIVSWRGDGNYFVCSALDPQRARTALMLLGHRLLRMFNREGLLQNTSEPTDALSPSLHWRPSGNWITTTQHQPHRQVVVLFERNGLRRHEFPLLDAQSKVARRQLIGYAIEVVQLWTTSNYEWYLKQHLPVDHMVDVLWDSERPLTLHLLTRDAYQSYQLAWDTAASPGDHADNASLVALLLTPFKLMNVPPPMAAYTITAEHGPIDGVSYVGGNGNDLVVQCQQRYLELYSFAEDGMRKAPRQQHLLVALHYNAEEQRDYLAVFALAASETERRLEEKDRLFYEACTEPMLRLAYDYRRIKWSA</sequence>
<evidence type="ECO:0000256" key="1">
    <source>
        <dbReference type="ARBA" id="ARBA00004496"/>
    </source>
</evidence>
<evidence type="ECO:0000256" key="5">
    <source>
        <dbReference type="ARBA" id="ARBA00022694"/>
    </source>
</evidence>
<dbReference type="InterPro" id="IPR006849">
    <property type="entry name" value="Elp1"/>
</dbReference>
<dbReference type="SUPFAM" id="SSF82171">
    <property type="entry name" value="DPP6 N-terminal domain-like"/>
    <property type="match status" value="1"/>
</dbReference>
<evidence type="ECO:0000256" key="2">
    <source>
        <dbReference type="ARBA" id="ARBA00005043"/>
    </source>
</evidence>
<organism evidence="8 9">
    <name type="scientific">Syncephalis pseudoplumigaleata</name>
    <dbReference type="NCBI Taxonomy" id="1712513"/>
    <lineage>
        <taxon>Eukaryota</taxon>
        <taxon>Fungi</taxon>
        <taxon>Fungi incertae sedis</taxon>
        <taxon>Zoopagomycota</taxon>
        <taxon>Zoopagomycotina</taxon>
        <taxon>Zoopagomycetes</taxon>
        <taxon>Zoopagales</taxon>
        <taxon>Piptocephalidaceae</taxon>
        <taxon>Syncephalis</taxon>
    </lineage>
</organism>
<evidence type="ECO:0000313" key="8">
    <source>
        <dbReference type="EMBL" id="RKP25041.1"/>
    </source>
</evidence>
<dbReference type="InterPro" id="IPR056165">
    <property type="entry name" value="Beta-prop_ELP1_2nd"/>
</dbReference>
<dbReference type="Pfam" id="PF23797">
    <property type="entry name" value="Beta-prop_ELP1_2nd"/>
    <property type="match status" value="1"/>
</dbReference>
<dbReference type="GO" id="GO:0002926">
    <property type="term" value="P:tRNA wobble base 5-methoxycarbonylmethyl-2-thiouridinylation"/>
    <property type="evidence" value="ECO:0007669"/>
    <property type="project" value="TreeGrafter"/>
</dbReference>
<dbReference type="AlphaFoldDB" id="A0A4P9Z034"/>
<evidence type="ECO:0000313" key="9">
    <source>
        <dbReference type="Proteomes" id="UP000278143"/>
    </source>
</evidence>
<dbReference type="Pfam" id="PF04762">
    <property type="entry name" value="Beta-prop_ELP1_1st"/>
    <property type="match status" value="1"/>
</dbReference>
<dbReference type="InterPro" id="IPR056164">
    <property type="entry name" value="Beta-prop_ELP1_1st"/>
</dbReference>
<dbReference type="UniPathway" id="UPA00988"/>
<comment type="subcellular location">
    <subcellularLocation>
        <location evidence="1">Cytoplasm</location>
    </subcellularLocation>
</comment>
<dbReference type="OrthoDB" id="40048at2759"/>
<dbReference type="GO" id="GO:0005829">
    <property type="term" value="C:cytosol"/>
    <property type="evidence" value="ECO:0007669"/>
    <property type="project" value="TreeGrafter"/>
</dbReference>
<dbReference type="PANTHER" id="PTHR12747">
    <property type="entry name" value="ELONGATOR COMPLEX PROTEIN 1"/>
    <property type="match status" value="1"/>
</dbReference>
<reference evidence="9" key="1">
    <citation type="journal article" date="2018" name="Nat. Microbiol.">
        <title>Leveraging single-cell genomics to expand the fungal tree of life.</title>
        <authorList>
            <person name="Ahrendt S.R."/>
            <person name="Quandt C.A."/>
            <person name="Ciobanu D."/>
            <person name="Clum A."/>
            <person name="Salamov A."/>
            <person name="Andreopoulos B."/>
            <person name="Cheng J.F."/>
            <person name="Woyke T."/>
            <person name="Pelin A."/>
            <person name="Henrissat B."/>
            <person name="Reynolds N.K."/>
            <person name="Benny G.L."/>
            <person name="Smith M.E."/>
            <person name="James T.Y."/>
            <person name="Grigoriev I.V."/>
        </authorList>
    </citation>
    <scope>NUCLEOTIDE SEQUENCE [LARGE SCALE GENOMIC DNA]</scope>
    <source>
        <strain evidence="9">Benny S71-1</strain>
    </source>
</reference>
<keyword evidence="5" id="KW-0819">tRNA processing</keyword>
<evidence type="ECO:0000259" key="6">
    <source>
        <dbReference type="Pfam" id="PF04762"/>
    </source>
</evidence>
<dbReference type="GO" id="GO:0000049">
    <property type="term" value="F:tRNA binding"/>
    <property type="evidence" value="ECO:0007669"/>
    <property type="project" value="TreeGrafter"/>
</dbReference>
<accession>A0A4P9Z034</accession>
<comment type="similarity">
    <text evidence="3">Belongs to the ELP1/IKA1 family.</text>
</comment>
<name>A0A4P9Z034_9FUNG</name>
<dbReference type="Proteomes" id="UP000278143">
    <property type="component" value="Unassembled WGS sequence"/>
</dbReference>
<keyword evidence="9" id="KW-1185">Reference proteome</keyword>
<proteinExistence type="inferred from homology"/>
<dbReference type="EMBL" id="KZ989908">
    <property type="protein sequence ID" value="RKP25041.1"/>
    <property type="molecule type" value="Genomic_DNA"/>
</dbReference>
<dbReference type="GO" id="GO:0033588">
    <property type="term" value="C:elongator holoenzyme complex"/>
    <property type="evidence" value="ECO:0007669"/>
    <property type="project" value="InterPro"/>
</dbReference>
<protein>
    <submittedName>
        <fullName evidence="8">IKI3 family-domain-containing protein</fullName>
    </submittedName>
</protein>
<comment type="pathway">
    <text evidence="2">tRNA modification; 5-methoxycarbonylmethyl-2-thiouridine-tRNA biosynthesis.</text>
</comment>
<feature type="domain" description="ELP1 first N-terminal beta-propeller" evidence="6">
    <location>
        <begin position="18"/>
        <end position="263"/>
    </location>
</feature>
<evidence type="ECO:0000256" key="3">
    <source>
        <dbReference type="ARBA" id="ARBA00006086"/>
    </source>
</evidence>
<keyword evidence="4" id="KW-0963">Cytoplasm</keyword>
<evidence type="ECO:0000256" key="4">
    <source>
        <dbReference type="ARBA" id="ARBA00022490"/>
    </source>
</evidence>